<evidence type="ECO:0000256" key="1">
    <source>
        <dbReference type="ARBA" id="ARBA00004141"/>
    </source>
</evidence>
<keyword evidence="9 12" id="KW-1133">Transmembrane helix</keyword>
<feature type="transmembrane region" description="Helical" evidence="12">
    <location>
        <begin position="221"/>
        <end position="244"/>
    </location>
</feature>
<dbReference type="OrthoDB" id="9805577at2"/>
<feature type="transmembrane region" description="Helical" evidence="12">
    <location>
        <begin position="355"/>
        <end position="375"/>
    </location>
</feature>
<dbReference type="InterPro" id="IPR053951">
    <property type="entry name" value="K_trans_N"/>
</dbReference>
<feature type="transmembrane region" description="Helical" evidence="12">
    <location>
        <begin position="410"/>
        <end position="435"/>
    </location>
</feature>
<dbReference type="PANTHER" id="PTHR30540:SF79">
    <property type="entry name" value="LOW AFFINITY POTASSIUM TRANSPORT SYSTEM PROTEIN KUP"/>
    <property type="match status" value="1"/>
</dbReference>
<keyword evidence="11 12" id="KW-0472">Membrane</keyword>
<feature type="transmembrane region" description="Helical" evidence="12">
    <location>
        <begin position="70"/>
        <end position="90"/>
    </location>
</feature>
<evidence type="ECO:0000256" key="6">
    <source>
        <dbReference type="ARBA" id="ARBA00022692"/>
    </source>
</evidence>
<feature type="transmembrane region" description="Helical" evidence="12">
    <location>
        <begin position="187"/>
        <end position="209"/>
    </location>
</feature>
<keyword evidence="16" id="KW-1185">Reference proteome</keyword>
<feature type="transmembrane region" description="Helical" evidence="12">
    <location>
        <begin position="304"/>
        <end position="334"/>
    </location>
</feature>
<dbReference type="RefSeq" id="WP_093318093.1">
    <property type="nucleotide sequence ID" value="NZ_FOHV01000005.1"/>
</dbReference>
<evidence type="ECO:0000259" key="13">
    <source>
        <dbReference type="Pfam" id="PF02705"/>
    </source>
</evidence>
<organism evidence="15 16">
    <name type="scientific">Thorsellia anophelis DSM 18579</name>
    <dbReference type="NCBI Taxonomy" id="1123402"/>
    <lineage>
        <taxon>Bacteria</taxon>
        <taxon>Pseudomonadati</taxon>
        <taxon>Pseudomonadota</taxon>
        <taxon>Gammaproteobacteria</taxon>
        <taxon>Enterobacterales</taxon>
        <taxon>Thorselliaceae</taxon>
        <taxon>Thorsellia</taxon>
    </lineage>
</organism>
<dbReference type="HAMAP" id="MF_01522">
    <property type="entry name" value="Kup"/>
    <property type="match status" value="1"/>
</dbReference>
<feature type="domain" description="K+ potassium transporter integral membrane" evidence="13">
    <location>
        <begin position="34"/>
        <end position="479"/>
    </location>
</feature>
<feature type="transmembrane region" description="Helical" evidence="12">
    <location>
        <begin position="32"/>
        <end position="50"/>
    </location>
</feature>
<dbReference type="GO" id="GO:0015079">
    <property type="term" value="F:potassium ion transmembrane transporter activity"/>
    <property type="evidence" value="ECO:0007669"/>
    <property type="project" value="UniProtKB-UniRule"/>
</dbReference>
<dbReference type="GO" id="GO:0015293">
    <property type="term" value="F:symporter activity"/>
    <property type="evidence" value="ECO:0007669"/>
    <property type="project" value="UniProtKB-UniRule"/>
</dbReference>
<evidence type="ECO:0000313" key="16">
    <source>
        <dbReference type="Proteomes" id="UP000242642"/>
    </source>
</evidence>
<comment type="similarity">
    <text evidence="2 12">Belongs to the HAK/KUP transporter (TC 2.A.72) family.</text>
</comment>
<feature type="domain" description="K+ potassium transporter C-terminal" evidence="14">
    <location>
        <begin position="493"/>
        <end position="640"/>
    </location>
</feature>
<dbReference type="InterPro" id="IPR003855">
    <property type="entry name" value="K+_transporter"/>
</dbReference>
<dbReference type="InterPro" id="IPR023051">
    <property type="entry name" value="Kup"/>
</dbReference>
<name>A0A1I0ABY4_9GAMM</name>
<evidence type="ECO:0000256" key="5">
    <source>
        <dbReference type="ARBA" id="ARBA00022538"/>
    </source>
</evidence>
<dbReference type="AlphaFoldDB" id="A0A1I0ABY4"/>
<dbReference type="Proteomes" id="UP000242642">
    <property type="component" value="Unassembled WGS sequence"/>
</dbReference>
<evidence type="ECO:0000256" key="3">
    <source>
        <dbReference type="ARBA" id="ARBA00022448"/>
    </source>
</evidence>
<evidence type="ECO:0000313" key="15">
    <source>
        <dbReference type="EMBL" id="SES91544.1"/>
    </source>
</evidence>
<feature type="transmembrane region" description="Helical" evidence="12">
    <location>
        <begin position="161"/>
        <end position="180"/>
    </location>
</feature>
<dbReference type="Pfam" id="PF02705">
    <property type="entry name" value="K_trans"/>
    <property type="match status" value="1"/>
</dbReference>
<dbReference type="GO" id="GO:0005886">
    <property type="term" value="C:plasma membrane"/>
    <property type="evidence" value="ECO:0007669"/>
    <property type="project" value="UniProtKB-SubCell"/>
</dbReference>
<keyword evidence="7 12" id="KW-0769">Symport</keyword>
<comment type="subcellular location">
    <subcellularLocation>
        <location evidence="12">Cell membrane</location>
        <topology evidence="12">Multi-pass membrane protein</topology>
    </subcellularLocation>
    <subcellularLocation>
        <location evidence="1">Membrane</location>
        <topology evidence="1">Multi-pass membrane protein</topology>
    </subcellularLocation>
</comment>
<keyword evidence="6 12" id="KW-0812">Transmembrane</keyword>
<accession>A0A1I0ABY4</accession>
<keyword evidence="5 12" id="KW-0633">Potassium transport</keyword>
<feature type="transmembrane region" description="Helical" evidence="12">
    <location>
        <begin position="265"/>
        <end position="284"/>
    </location>
</feature>
<protein>
    <recommendedName>
        <fullName evidence="12">Low affinity potassium transport system protein Kup</fullName>
    </recommendedName>
    <alternativeName>
        <fullName evidence="12">Kup system potassium uptake protein</fullName>
    </alternativeName>
</protein>
<dbReference type="PANTHER" id="PTHR30540">
    <property type="entry name" value="OSMOTIC STRESS POTASSIUM TRANSPORTER"/>
    <property type="match status" value="1"/>
</dbReference>
<sequence>MAHNILPVSHATYTNKTIGTTKPNSSDKKHSFLFIAALGVVFGDIGTSPLYTFNVLLGMTEGLNTSTNTILGLVSLILWTLILITSVKYVSIVLKINNHGEGGLLALMSLIIKTGYKKSWIIFAGLIGAGLLYGDGALTPAVSILSALEGLQVAFNFDHKIIVPIAITILVVLFSIQPFGTAKVGRVFGPIMVVWFTILAIIGIVNIIHYPTILRATNPYYAFYFLSNHIGISFAILGAAFLCVTGAEALYADMGHFGIKPIRQAWYFLAFPSLLLNYAGQGAFVLQSGITQNIFFNMVPEYLVIPLVILATTATVIASQALITGAFSLSRQAIQLGWLPNMRIIHTSESGSGQIYIGAINLLLFSLSILLILHFKSSANLAAAYGISVSIMMLITTCLLAIAMRKIWSLSYLLIGLIIGIFLIIDGMFVIAGLAKFFHGGYLPILLSLCFFLIMSIWRKGFTSLNKLIFKKKIEFDYYFSDIKNKAIPRVEGVSVFITHAQESVPPILSWHVERNKSLTKSIISITIISDNIPWITDETRTSIIQRSEGFYHINAHFGFMEKIDIPLLLSNLNIMNFNQYKDSATYYVSSESIVVRQKNKIMPKWQTLVFAWLVRNSIKTSDSLHLPNEQVVEIGRRIAL</sequence>
<feature type="transmembrane region" description="Helical" evidence="12">
    <location>
        <begin position="441"/>
        <end position="458"/>
    </location>
</feature>
<dbReference type="InterPro" id="IPR053952">
    <property type="entry name" value="K_trans_C"/>
</dbReference>
<feature type="transmembrane region" description="Helical" evidence="12">
    <location>
        <begin position="120"/>
        <end position="141"/>
    </location>
</feature>
<evidence type="ECO:0000256" key="10">
    <source>
        <dbReference type="ARBA" id="ARBA00023065"/>
    </source>
</evidence>
<comment type="function">
    <text evidence="12">Responsible for the low-affinity transport of potassium into the cell. Likely operates as a K(+):H(+) symporter.</text>
</comment>
<keyword evidence="3 12" id="KW-0813">Transport</keyword>
<keyword evidence="8 12" id="KW-0630">Potassium</keyword>
<comment type="catalytic activity">
    <reaction evidence="12">
        <text>K(+)(in) + H(+)(in) = K(+)(out) + H(+)(out)</text>
        <dbReference type="Rhea" id="RHEA:28490"/>
        <dbReference type="ChEBI" id="CHEBI:15378"/>
        <dbReference type="ChEBI" id="CHEBI:29103"/>
    </reaction>
</comment>
<keyword evidence="10 12" id="KW-0406">Ion transport</keyword>
<dbReference type="Pfam" id="PF22776">
    <property type="entry name" value="K_trans_C"/>
    <property type="match status" value="1"/>
</dbReference>
<evidence type="ECO:0000256" key="11">
    <source>
        <dbReference type="ARBA" id="ARBA00023136"/>
    </source>
</evidence>
<dbReference type="EMBL" id="FOHV01000005">
    <property type="protein sequence ID" value="SES91544.1"/>
    <property type="molecule type" value="Genomic_DNA"/>
</dbReference>
<feature type="transmembrane region" description="Helical" evidence="12">
    <location>
        <begin position="381"/>
        <end position="403"/>
    </location>
</feature>
<evidence type="ECO:0000256" key="7">
    <source>
        <dbReference type="ARBA" id="ARBA00022847"/>
    </source>
</evidence>
<evidence type="ECO:0000256" key="8">
    <source>
        <dbReference type="ARBA" id="ARBA00022958"/>
    </source>
</evidence>
<evidence type="ECO:0000256" key="4">
    <source>
        <dbReference type="ARBA" id="ARBA00022475"/>
    </source>
</evidence>
<evidence type="ECO:0000256" key="2">
    <source>
        <dbReference type="ARBA" id="ARBA00007019"/>
    </source>
</evidence>
<reference evidence="16" key="1">
    <citation type="submission" date="2016-10" db="EMBL/GenBank/DDBJ databases">
        <authorList>
            <person name="Varghese N."/>
            <person name="Submissions S."/>
        </authorList>
    </citation>
    <scope>NUCLEOTIDE SEQUENCE [LARGE SCALE GENOMIC DNA]</scope>
    <source>
        <strain evidence="16">DSM 18579</strain>
    </source>
</reference>
<evidence type="ECO:0000256" key="9">
    <source>
        <dbReference type="ARBA" id="ARBA00022989"/>
    </source>
</evidence>
<evidence type="ECO:0000259" key="14">
    <source>
        <dbReference type="Pfam" id="PF22776"/>
    </source>
</evidence>
<keyword evidence="4 12" id="KW-1003">Cell membrane</keyword>
<gene>
    <name evidence="12" type="primary">kup</name>
    <name evidence="15" type="ORF">SAMN02583745_00876</name>
</gene>
<proteinExistence type="inferred from homology"/>
<evidence type="ECO:0000256" key="12">
    <source>
        <dbReference type="HAMAP-Rule" id="MF_01522"/>
    </source>
</evidence>